<keyword evidence="4" id="KW-0547">Nucleotide-binding</keyword>
<feature type="repeat" description="TPR" evidence="3">
    <location>
        <begin position="376"/>
        <end position="409"/>
    </location>
</feature>
<sequence>MSTQEQFCENCGAANAATAHFCQYCAKALPFRHTTGSLPEQTLLSGRYQLETLIGKGGMGAVYKALDTRFNNRTIAIKEMSKAGLSDTSAQEAEDAFEREALLLADLLHPNLPRIYDHFSENERSYLVMDFIEGRSIEDDVEKAGGKPLPFDDVLDWGKQLCDVLGYLHQHQPPIIFRDLKPSNVMINGNHIYLIDFGIARVFKPGQSHDTVALGSPGFAAPEQYGKAQSTPRSDIYSLGALLHSLLTGVDPSEQPFFFRPASALNPQVPPELEDLLERMLQMDADKRPASTQEVLDVLRYIEQQRISGTLSQPAINIVGKTSIPSGMTGTYTKTTSSAPETSQLLQDAYKLYAQRRVPEALALYDRVIKTDSLNAQAWQGRGLTQALNGQHREALKSFDRALQLDPDLVTSLNGKGVALNRMRHNRDALSAFDRAILLEPGNAVAWNGKGAALSALGLTDQALNAFDTALSFDSGMALAWSNKSLVLRQMKHYSEAFQAAEKSLSLEPNSALNWNSKGLILFEMGQLRESYQAYQEAIRRDPRFAPALYGLGNVLYAQQKFKLALDNYDRALQCDPNYVKVWERRGQILQDLGNYRKALESYERATQLDPMFAPAWVGKGAVLSRMERYDLALTAYDEALRRNPNLPAALNGRGNSLYRLGNYSAALLAYDGALKANPRMVSALHNKSLILKLLGRYNEALQAAEAAISLAPGDPDNWLRKAEALRKLYRKKDARAAEAEAARLRGM</sequence>
<feature type="repeat" description="TPR" evidence="3">
    <location>
        <begin position="478"/>
        <end position="511"/>
    </location>
</feature>
<dbReference type="GO" id="GO:0005524">
    <property type="term" value="F:ATP binding"/>
    <property type="evidence" value="ECO:0007669"/>
    <property type="project" value="UniProtKB-UniRule"/>
</dbReference>
<keyword evidence="4" id="KW-0067">ATP-binding</keyword>
<evidence type="ECO:0000256" key="1">
    <source>
        <dbReference type="ARBA" id="ARBA00022737"/>
    </source>
</evidence>
<dbReference type="InterPro" id="IPR019734">
    <property type="entry name" value="TPR_rpt"/>
</dbReference>
<dbReference type="CDD" id="cd14014">
    <property type="entry name" value="STKc_PknB_like"/>
    <property type="match status" value="1"/>
</dbReference>
<feature type="repeat" description="TPR" evidence="3">
    <location>
        <begin position="512"/>
        <end position="545"/>
    </location>
</feature>
<dbReference type="AlphaFoldDB" id="A0A8J3HY84"/>
<feature type="repeat" description="TPR" evidence="3">
    <location>
        <begin position="580"/>
        <end position="613"/>
    </location>
</feature>
<dbReference type="Pfam" id="PF00515">
    <property type="entry name" value="TPR_1"/>
    <property type="match status" value="1"/>
</dbReference>
<feature type="binding site" evidence="4">
    <location>
        <position position="78"/>
    </location>
    <ligand>
        <name>ATP</name>
        <dbReference type="ChEBI" id="CHEBI:30616"/>
    </ligand>
</feature>
<evidence type="ECO:0000313" key="6">
    <source>
        <dbReference type="EMBL" id="GHO44146.1"/>
    </source>
</evidence>
<dbReference type="RefSeq" id="WP_220193562.1">
    <property type="nucleotide sequence ID" value="NZ_BNJF01000001.1"/>
</dbReference>
<dbReference type="GO" id="GO:0004672">
    <property type="term" value="F:protein kinase activity"/>
    <property type="evidence" value="ECO:0007669"/>
    <property type="project" value="InterPro"/>
</dbReference>
<keyword evidence="1" id="KW-0677">Repeat</keyword>
<evidence type="ECO:0000313" key="7">
    <source>
        <dbReference type="Proteomes" id="UP000612362"/>
    </source>
</evidence>
<dbReference type="PANTHER" id="PTHR44943:SF8">
    <property type="entry name" value="TPR REPEAT-CONTAINING PROTEIN MJ0263"/>
    <property type="match status" value="1"/>
</dbReference>
<accession>A0A8J3HY84</accession>
<dbReference type="InterPro" id="IPR051685">
    <property type="entry name" value="Ycf3/AcsC/BcsC/TPR_MFPF"/>
</dbReference>
<evidence type="ECO:0000256" key="3">
    <source>
        <dbReference type="PROSITE-ProRule" id="PRU00339"/>
    </source>
</evidence>
<dbReference type="PROSITE" id="PS00107">
    <property type="entry name" value="PROTEIN_KINASE_ATP"/>
    <property type="match status" value="1"/>
</dbReference>
<feature type="repeat" description="TPR" evidence="3">
    <location>
        <begin position="614"/>
        <end position="647"/>
    </location>
</feature>
<dbReference type="InterPro" id="IPR000719">
    <property type="entry name" value="Prot_kinase_dom"/>
</dbReference>
<dbReference type="Pfam" id="PF13181">
    <property type="entry name" value="TPR_8"/>
    <property type="match status" value="2"/>
</dbReference>
<dbReference type="InterPro" id="IPR011990">
    <property type="entry name" value="TPR-like_helical_dom_sf"/>
</dbReference>
<feature type="domain" description="Protein kinase" evidence="5">
    <location>
        <begin position="48"/>
        <end position="302"/>
    </location>
</feature>
<dbReference type="Pfam" id="PF00069">
    <property type="entry name" value="Pkinase"/>
    <property type="match status" value="1"/>
</dbReference>
<feature type="repeat" description="TPR" evidence="3">
    <location>
        <begin position="648"/>
        <end position="681"/>
    </location>
</feature>
<dbReference type="SMART" id="SM00220">
    <property type="entry name" value="S_TKc"/>
    <property type="match status" value="1"/>
</dbReference>
<dbReference type="SUPFAM" id="SSF56112">
    <property type="entry name" value="Protein kinase-like (PK-like)"/>
    <property type="match status" value="1"/>
</dbReference>
<comment type="caution">
    <text evidence="6">The sequence shown here is derived from an EMBL/GenBank/DDBJ whole genome shotgun (WGS) entry which is preliminary data.</text>
</comment>
<evidence type="ECO:0000259" key="5">
    <source>
        <dbReference type="PROSITE" id="PS50011"/>
    </source>
</evidence>
<dbReference type="InterPro" id="IPR017441">
    <property type="entry name" value="Protein_kinase_ATP_BS"/>
</dbReference>
<dbReference type="PROSITE" id="PS50005">
    <property type="entry name" value="TPR"/>
    <property type="match status" value="8"/>
</dbReference>
<dbReference type="Gene3D" id="1.25.40.10">
    <property type="entry name" value="Tetratricopeptide repeat domain"/>
    <property type="match status" value="5"/>
</dbReference>
<proteinExistence type="predicted"/>
<dbReference type="EMBL" id="BNJF01000001">
    <property type="protein sequence ID" value="GHO44146.1"/>
    <property type="molecule type" value="Genomic_DNA"/>
</dbReference>
<dbReference type="SMART" id="SM00028">
    <property type="entry name" value="TPR"/>
    <property type="match status" value="11"/>
</dbReference>
<dbReference type="PROSITE" id="PS50293">
    <property type="entry name" value="TPR_REGION"/>
    <property type="match status" value="3"/>
</dbReference>
<reference evidence="6" key="1">
    <citation type="submission" date="2020-10" db="EMBL/GenBank/DDBJ databases">
        <title>Taxonomic study of unclassified bacteria belonging to the class Ktedonobacteria.</title>
        <authorList>
            <person name="Yabe S."/>
            <person name="Wang C.M."/>
            <person name="Zheng Y."/>
            <person name="Sakai Y."/>
            <person name="Cavaletti L."/>
            <person name="Monciardini P."/>
            <person name="Donadio S."/>
        </authorList>
    </citation>
    <scope>NUCLEOTIDE SEQUENCE</scope>
    <source>
        <strain evidence="6">SOSP1-1</strain>
    </source>
</reference>
<organism evidence="6 7">
    <name type="scientific">Ktedonospora formicarum</name>
    <dbReference type="NCBI Taxonomy" id="2778364"/>
    <lineage>
        <taxon>Bacteria</taxon>
        <taxon>Bacillati</taxon>
        <taxon>Chloroflexota</taxon>
        <taxon>Ktedonobacteria</taxon>
        <taxon>Ktedonobacterales</taxon>
        <taxon>Ktedonobacteraceae</taxon>
        <taxon>Ktedonospora</taxon>
    </lineage>
</organism>
<keyword evidence="2 3" id="KW-0802">TPR repeat</keyword>
<evidence type="ECO:0000256" key="2">
    <source>
        <dbReference type="ARBA" id="ARBA00022803"/>
    </source>
</evidence>
<dbReference type="InterPro" id="IPR011009">
    <property type="entry name" value="Kinase-like_dom_sf"/>
</dbReference>
<gene>
    <name evidence="6" type="ORF">KSX_23090</name>
</gene>
<dbReference type="Gene3D" id="1.10.510.10">
    <property type="entry name" value="Transferase(Phosphotransferase) domain 1"/>
    <property type="match status" value="1"/>
</dbReference>
<dbReference type="Pfam" id="PF13432">
    <property type="entry name" value="TPR_16"/>
    <property type="match status" value="4"/>
</dbReference>
<dbReference type="PROSITE" id="PS50011">
    <property type="entry name" value="PROTEIN_KINASE_DOM"/>
    <property type="match status" value="1"/>
</dbReference>
<name>A0A8J3HY84_9CHLR</name>
<dbReference type="Proteomes" id="UP000612362">
    <property type="component" value="Unassembled WGS sequence"/>
</dbReference>
<feature type="repeat" description="TPR" evidence="3">
    <location>
        <begin position="546"/>
        <end position="579"/>
    </location>
</feature>
<protein>
    <recommendedName>
        <fullName evidence="5">Protein kinase domain-containing protein</fullName>
    </recommendedName>
</protein>
<dbReference type="SUPFAM" id="SSF48452">
    <property type="entry name" value="TPR-like"/>
    <property type="match status" value="2"/>
</dbReference>
<feature type="repeat" description="TPR" evidence="3">
    <location>
        <begin position="410"/>
        <end position="443"/>
    </location>
</feature>
<evidence type="ECO:0000256" key="4">
    <source>
        <dbReference type="PROSITE-ProRule" id="PRU10141"/>
    </source>
</evidence>
<keyword evidence="7" id="KW-1185">Reference proteome</keyword>
<dbReference type="Gene3D" id="3.30.200.20">
    <property type="entry name" value="Phosphorylase Kinase, domain 1"/>
    <property type="match status" value="1"/>
</dbReference>
<dbReference type="PANTHER" id="PTHR44943">
    <property type="entry name" value="CELLULOSE SYNTHASE OPERON PROTEIN C"/>
    <property type="match status" value="1"/>
</dbReference>